<evidence type="ECO:0000256" key="4">
    <source>
        <dbReference type="ARBA" id="ARBA00022833"/>
    </source>
</evidence>
<dbReference type="SUPFAM" id="SSF56281">
    <property type="entry name" value="Metallo-hydrolase/oxidoreductase"/>
    <property type="match status" value="1"/>
</dbReference>
<dbReference type="GO" id="GO:0046872">
    <property type="term" value="F:metal ion binding"/>
    <property type="evidence" value="ECO:0007669"/>
    <property type="project" value="UniProtKB-KW"/>
</dbReference>
<dbReference type="InterPro" id="IPR036866">
    <property type="entry name" value="RibonucZ/Hydroxyglut_hydro"/>
</dbReference>
<dbReference type="InterPro" id="IPR001279">
    <property type="entry name" value="Metallo-B-lactamas"/>
</dbReference>
<comment type="similarity">
    <text evidence="1">Belongs to the metallo-beta-lactamase superfamily.</text>
</comment>
<evidence type="ECO:0000256" key="1">
    <source>
        <dbReference type="ARBA" id="ARBA00007749"/>
    </source>
</evidence>
<name>A0AAU7AXW9_9ACTN</name>
<dbReference type="GO" id="GO:0016787">
    <property type="term" value="F:hydrolase activity"/>
    <property type="evidence" value="ECO:0007669"/>
    <property type="project" value="UniProtKB-KW"/>
</dbReference>
<evidence type="ECO:0000256" key="3">
    <source>
        <dbReference type="ARBA" id="ARBA00022801"/>
    </source>
</evidence>
<evidence type="ECO:0000259" key="5">
    <source>
        <dbReference type="SMART" id="SM00849"/>
    </source>
</evidence>
<accession>A0AAU7AXW9</accession>
<dbReference type="Pfam" id="PF00753">
    <property type="entry name" value="Lactamase_B"/>
    <property type="match status" value="1"/>
</dbReference>
<dbReference type="KEGG" id="parq:DSM112329_03348"/>
<dbReference type="Gene3D" id="3.60.15.10">
    <property type="entry name" value="Ribonuclease Z/Hydroxyacylglutathione hydrolase-like"/>
    <property type="match status" value="1"/>
</dbReference>
<reference evidence="6" key="1">
    <citation type="submission" date="2022-12" db="EMBL/GenBank/DDBJ databases">
        <title>Paraconexibacter alkalitolerans sp. nov. and Baekduia alba sp. nov., isolated from soil and emended description of the genera Paraconexibacter (Chun et al., 2020) and Baekduia (An et al., 2020).</title>
        <authorList>
            <person name="Vieira S."/>
            <person name="Huber K.J."/>
            <person name="Geppert A."/>
            <person name="Wolf J."/>
            <person name="Neumann-Schaal M."/>
            <person name="Muesken M."/>
            <person name="Overmann J."/>
        </authorList>
    </citation>
    <scope>NUCLEOTIDE SEQUENCE</scope>
    <source>
        <strain evidence="6">AEG42_29</strain>
    </source>
</reference>
<gene>
    <name evidence="6" type="ORF">DSM112329_03348</name>
</gene>
<proteinExistence type="inferred from homology"/>
<dbReference type="RefSeq" id="WP_354697709.1">
    <property type="nucleotide sequence ID" value="NZ_CP114014.1"/>
</dbReference>
<keyword evidence="2" id="KW-0479">Metal-binding</keyword>
<sequence length="288" mass="30523">MSLTVEVLNLGDVPADWSFTVFGRPPGTMVVGPAQAFLILGGERPLLVDAGTRNREVLARLGMDPPWDEDAPRFLEQELARFDLEVGDIGAVIQTHLHVDHAGRLDAFPMTTPVIVNRAELSFAFSGLQGPFYAPEDLAHVLQRLYTPGALGILDLPLGEVAPLFPGVRALALGGHTPGSIGVLVDTDEGVAVLCGDVVYEVAGALVDPPFPLHHQEPSLSGNHATSLLEEKTALKRALAAGRFLYPSHDPYGAVVEDGRVIGRVGPHLPGPVLPFDAAPSVLAADRT</sequence>
<evidence type="ECO:0000313" key="6">
    <source>
        <dbReference type="EMBL" id="XAY06477.1"/>
    </source>
</evidence>
<keyword evidence="3" id="KW-0378">Hydrolase</keyword>
<dbReference type="SMART" id="SM00849">
    <property type="entry name" value="Lactamase_B"/>
    <property type="match status" value="1"/>
</dbReference>
<dbReference type="EMBL" id="CP114014">
    <property type="protein sequence ID" value="XAY06477.1"/>
    <property type="molecule type" value="Genomic_DNA"/>
</dbReference>
<keyword evidence="4" id="KW-0862">Zinc</keyword>
<feature type="domain" description="Metallo-beta-lactamase" evidence="5">
    <location>
        <begin position="33"/>
        <end position="249"/>
    </location>
</feature>
<dbReference type="PANTHER" id="PTHR42978">
    <property type="entry name" value="QUORUM-QUENCHING LACTONASE YTNP-RELATED-RELATED"/>
    <property type="match status" value="1"/>
</dbReference>
<dbReference type="PANTHER" id="PTHR42978:SF3">
    <property type="entry name" value="BLR3078 PROTEIN"/>
    <property type="match status" value="1"/>
</dbReference>
<organism evidence="6">
    <name type="scientific">Paraconexibacter sp. AEG42_29</name>
    <dbReference type="NCBI Taxonomy" id="2997339"/>
    <lineage>
        <taxon>Bacteria</taxon>
        <taxon>Bacillati</taxon>
        <taxon>Actinomycetota</taxon>
        <taxon>Thermoleophilia</taxon>
        <taxon>Solirubrobacterales</taxon>
        <taxon>Paraconexibacteraceae</taxon>
        <taxon>Paraconexibacter</taxon>
    </lineage>
</organism>
<dbReference type="InterPro" id="IPR051013">
    <property type="entry name" value="MBL_superfamily_lactonases"/>
</dbReference>
<dbReference type="AlphaFoldDB" id="A0AAU7AXW9"/>
<protein>
    <recommendedName>
        <fullName evidence="5">Metallo-beta-lactamase domain-containing protein</fullName>
    </recommendedName>
</protein>
<evidence type="ECO:0000256" key="2">
    <source>
        <dbReference type="ARBA" id="ARBA00022723"/>
    </source>
</evidence>